<sequence length="218" mass="23557">MVGAVKLRKPGILLRDIEHIRDNCEYDGEFKFSRISRGKLTTYYQVIDALEASDAHISACAVDLSKTTNPFNCKAPEWKVHARIAAKLLVGNLNSRELGSAVLDRRTTPAGVAFDDTVRAMVNQRLKAIGLVSAVCADSRCTDGLQIADLVAGAVAHQRRSDSSANSHKGRVAARLAAAFGVDSFATDQRSGRVNVLTHGSRRAAPPNPIVELKRPAR</sequence>
<protein>
    <submittedName>
        <fullName evidence="2">Uncharacterized protein</fullName>
    </submittedName>
</protein>
<comment type="caution">
    <text evidence="2">The sequence shown here is derived from an EMBL/GenBank/DDBJ whole genome shotgun (WGS) entry which is preliminary data.</text>
</comment>
<proteinExistence type="predicted"/>
<dbReference type="PATRIC" id="fig|29311.20.peg.1028"/>
<keyword evidence="3" id="KW-1185">Reference proteome</keyword>
<evidence type="ECO:0000256" key="1">
    <source>
        <dbReference type="SAM" id="MobiDB-lite"/>
    </source>
</evidence>
<evidence type="ECO:0000313" key="2">
    <source>
        <dbReference type="EMBL" id="KLO37445.1"/>
    </source>
</evidence>
<feature type="region of interest" description="Disordered" evidence="1">
    <location>
        <begin position="199"/>
        <end position="218"/>
    </location>
</feature>
<dbReference type="Proteomes" id="UP000036334">
    <property type="component" value="Unassembled WGS sequence"/>
</dbReference>
<accession>A0A0I9U9E9</accession>
<name>A0A0I9U9E9_9MYCO</name>
<evidence type="ECO:0000313" key="3">
    <source>
        <dbReference type="Proteomes" id="UP000036334"/>
    </source>
</evidence>
<dbReference type="EMBL" id="LDPR01000005">
    <property type="protein sequence ID" value="KLO37445.1"/>
    <property type="molecule type" value="Genomic_DNA"/>
</dbReference>
<dbReference type="AlphaFoldDB" id="A0A0I9U9E9"/>
<organism evidence="2 3">
    <name type="scientific">Mycobacterium haemophilum</name>
    <dbReference type="NCBI Taxonomy" id="29311"/>
    <lineage>
        <taxon>Bacteria</taxon>
        <taxon>Bacillati</taxon>
        <taxon>Actinomycetota</taxon>
        <taxon>Actinomycetes</taxon>
        <taxon>Mycobacteriales</taxon>
        <taxon>Mycobacteriaceae</taxon>
        <taxon>Mycobacterium</taxon>
    </lineage>
</organism>
<gene>
    <name evidence="2" type="ORF">ABH38_08575</name>
</gene>
<reference evidence="2 3" key="1">
    <citation type="submission" date="2015-05" db="EMBL/GenBank/DDBJ databases">
        <title>Genome sequence of Mycobacterium haemophilum.</title>
        <authorList>
            <person name="Greninger A.L."/>
            <person name="Cunningham G."/>
            <person name="Miller S."/>
        </authorList>
    </citation>
    <scope>NUCLEOTIDE SEQUENCE [LARGE SCALE GENOMIC DNA]</scope>
    <source>
        <strain evidence="3">UC1</strain>
    </source>
</reference>